<dbReference type="EMBL" id="SRXU01000002">
    <property type="protein sequence ID" value="TGX44576.1"/>
    <property type="molecule type" value="Genomic_DNA"/>
</dbReference>
<keyword evidence="1" id="KW-0472">Membrane</keyword>
<comment type="caution">
    <text evidence="2">The sequence shown here is derived from an EMBL/GenBank/DDBJ whole genome shotgun (WGS) entry which is preliminary data.</text>
</comment>
<evidence type="ECO:0000313" key="2">
    <source>
        <dbReference type="EMBL" id="TGX44576.1"/>
    </source>
</evidence>
<feature type="transmembrane region" description="Helical" evidence="1">
    <location>
        <begin position="6"/>
        <end position="27"/>
    </location>
</feature>
<name>A0A4S1WT32_9SPHN</name>
<sequence>MKETRFGALIANILSVGTRGLGWFLWYFLRLIYRGEPRVIAGFVGVGVAIVLLLWLVLR</sequence>
<feature type="transmembrane region" description="Helical" evidence="1">
    <location>
        <begin position="39"/>
        <end position="58"/>
    </location>
</feature>
<evidence type="ECO:0000313" key="3">
    <source>
        <dbReference type="Proteomes" id="UP000309848"/>
    </source>
</evidence>
<protein>
    <submittedName>
        <fullName evidence="2">Uncharacterized protein</fullName>
    </submittedName>
</protein>
<reference evidence="2 3" key="1">
    <citation type="submission" date="2019-04" db="EMBL/GenBank/DDBJ databases">
        <title>Sphingomonas psychrotolerans sp. nov., isolated from soil in the Tianshan Mountains, Xinjiang, China.</title>
        <authorList>
            <person name="Luo Y."/>
            <person name="Sheng H."/>
        </authorList>
    </citation>
    <scope>NUCLEOTIDE SEQUENCE [LARGE SCALE GENOMIC DNA]</scope>
    <source>
        <strain evidence="2 3">KIS18-15</strain>
    </source>
</reference>
<accession>A0A4S1WT32</accession>
<keyword evidence="3" id="KW-1185">Reference proteome</keyword>
<gene>
    <name evidence="2" type="ORF">E5A74_07315</name>
</gene>
<dbReference type="OrthoDB" id="7574178at2"/>
<dbReference type="AlphaFoldDB" id="A0A4S1WT32"/>
<dbReference type="RefSeq" id="WP_135983590.1">
    <property type="nucleotide sequence ID" value="NZ_JAASQM010000002.1"/>
</dbReference>
<dbReference type="Proteomes" id="UP000309848">
    <property type="component" value="Unassembled WGS sequence"/>
</dbReference>
<proteinExistence type="predicted"/>
<keyword evidence="1" id="KW-0812">Transmembrane</keyword>
<organism evidence="2 3">
    <name type="scientific">Sphingomonas naasensis</name>
    <dbReference type="NCBI Taxonomy" id="1344951"/>
    <lineage>
        <taxon>Bacteria</taxon>
        <taxon>Pseudomonadati</taxon>
        <taxon>Pseudomonadota</taxon>
        <taxon>Alphaproteobacteria</taxon>
        <taxon>Sphingomonadales</taxon>
        <taxon>Sphingomonadaceae</taxon>
        <taxon>Sphingomonas</taxon>
    </lineage>
</organism>
<evidence type="ECO:0000256" key="1">
    <source>
        <dbReference type="SAM" id="Phobius"/>
    </source>
</evidence>
<keyword evidence="1" id="KW-1133">Transmembrane helix</keyword>